<dbReference type="EC" id="6.3.5.9" evidence="7"/>
<name>A0A346Y3W3_9ACTN</name>
<dbReference type="GO" id="GO:0042242">
    <property type="term" value="F:cobyrinic acid a,c-diamide synthase activity"/>
    <property type="evidence" value="ECO:0007669"/>
    <property type="project" value="InterPro"/>
</dbReference>
<comment type="pathway">
    <text evidence="7">Cofactor biosynthesis; adenosylcobalamin biosynthesis; cob(II)yrinate a,c-diamide from precorrin-2 (aerobic route): step 9/10.</text>
</comment>
<comment type="function">
    <text evidence="7">Catalyzes the ATP-dependent amidation of the two carboxylate groups at positions a and c of hydrogenobyrinate, using either L-glutamine or ammonia as the nitrogen source.</text>
</comment>
<dbReference type="GO" id="GO:0005524">
    <property type="term" value="F:ATP binding"/>
    <property type="evidence" value="ECO:0007669"/>
    <property type="project" value="UniProtKB-UniRule"/>
</dbReference>
<dbReference type="Pfam" id="PF01656">
    <property type="entry name" value="CbiA"/>
    <property type="match status" value="1"/>
</dbReference>
<comment type="miscellaneous">
    <text evidence="7">The a and c carboxylates of hydrogenobyrinate are activated for nucleophilic attack via formation of a phosphorylated intermediate by ATP. CobB catalyzes first the amidation of the c-carboxylate, and then that of the a-carboxylate.</text>
</comment>
<evidence type="ECO:0000256" key="1">
    <source>
        <dbReference type="ARBA" id="ARBA00001946"/>
    </source>
</evidence>
<dbReference type="OrthoDB" id="9764035at2"/>
<dbReference type="Proteomes" id="UP000264006">
    <property type="component" value="Chromosome"/>
</dbReference>
<feature type="domain" description="CobQ/CobB/MinD/ParA nucleotide binding" evidence="8">
    <location>
        <begin position="8"/>
        <end position="192"/>
    </location>
</feature>
<dbReference type="Pfam" id="PF07685">
    <property type="entry name" value="GATase_3"/>
    <property type="match status" value="1"/>
</dbReference>
<dbReference type="CDD" id="cd05388">
    <property type="entry name" value="CobB_N"/>
    <property type="match status" value="1"/>
</dbReference>
<feature type="active site" description="Nucleophile" evidence="7">
    <location>
        <position position="337"/>
    </location>
</feature>
<dbReference type="KEGG" id="euz:DVS28_a4495"/>
<dbReference type="InterPro" id="IPR011698">
    <property type="entry name" value="GATase_3"/>
</dbReference>
<dbReference type="PANTHER" id="PTHR43873:SF1">
    <property type="entry name" value="COBYRINATE A,C-DIAMIDE SYNTHASE"/>
    <property type="match status" value="1"/>
</dbReference>
<accession>A0A346Y3W3</accession>
<comment type="catalytic activity">
    <reaction evidence="7">
        <text>hydrogenobyrinate + 2 L-glutamine + 2 ATP + 2 H2O = hydrogenobyrinate a,c-diamide + 2 L-glutamate + 2 ADP + 2 phosphate + 2 H(+)</text>
        <dbReference type="Rhea" id="RHEA:12544"/>
        <dbReference type="ChEBI" id="CHEBI:15377"/>
        <dbReference type="ChEBI" id="CHEBI:15378"/>
        <dbReference type="ChEBI" id="CHEBI:29985"/>
        <dbReference type="ChEBI" id="CHEBI:30616"/>
        <dbReference type="ChEBI" id="CHEBI:43474"/>
        <dbReference type="ChEBI" id="CHEBI:58359"/>
        <dbReference type="ChEBI" id="CHEBI:77873"/>
        <dbReference type="ChEBI" id="CHEBI:77874"/>
        <dbReference type="ChEBI" id="CHEBI:456216"/>
        <dbReference type="EC" id="6.3.5.9"/>
    </reaction>
</comment>
<evidence type="ECO:0000256" key="4">
    <source>
        <dbReference type="ARBA" id="ARBA00022840"/>
    </source>
</evidence>
<dbReference type="NCBIfam" id="NF002204">
    <property type="entry name" value="PRK01077.1"/>
    <property type="match status" value="1"/>
</dbReference>
<evidence type="ECO:0000259" key="8">
    <source>
        <dbReference type="Pfam" id="PF01656"/>
    </source>
</evidence>
<evidence type="ECO:0000259" key="9">
    <source>
        <dbReference type="Pfam" id="PF07685"/>
    </source>
</evidence>
<dbReference type="InterPro" id="IPR004484">
    <property type="entry name" value="CbiA/CobB_synth"/>
</dbReference>
<evidence type="ECO:0000313" key="11">
    <source>
        <dbReference type="Proteomes" id="UP000264006"/>
    </source>
</evidence>
<evidence type="ECO:0000256" key="6">
    <source>
        <dbReference type="ARBA" id="ARBA00022962"/>
    </source>
</evidence>
<dbReference type="Gene3D" id="3.40.50.880">
    <property type="match status" value="1"/>
</dbReference>
<comment type="domain">
    <text evidence="7">Comprises of two domains. The C-terminal domain contains the binding site for glutamine and catalyzes the hydrolysis of this substrate to glutamate and ammonia. The N-terminal domain is anticipated to bind ATP and hydrogenobyrinate and catalyzes the ultimate synthesis of the diamide product. The ammonia produced via the glutaminase domain is probably translocated to the adjacent domain via a molecular tunnel, where it reacts with an activated intermediate.</text>
</comment>
<evidence type="ECO:0000256" key="7">
    <source>
        <dbReference type="HAMAP-Rule" id="MF_00027"/>
    </source>
</evidence>
<dbReference type="SUPFAM" id="SSF52540">
    <property type="entry name" value="P-loop containing nucleoside triphosphate hydrolases"/>
    <property type="match status" value="1"/>
</dbReference>
<dbReference type="GO" id="GO:0009236">
    <property type="term" value="P:cobalamin biosynthetic process"/>
    <property type="evidence" value="ECO:0007669"/>
    <property type="project" value="UniProtKB-UniRule"/>
</dbReference>
<keyword evidence="7" id="KW-0169">Cobalamin biosynthesis</keyword>
<dbReference type="Gene3D" id="3.40.50.300">
    <property type="entry name" value="P-loop containing nucleotide triphosphate hydrolases"/>
    <property type="match status" value="1"/>
</dbReference>
<dbReference type="AlphaFoldDB" id="A0A346Y3W3"/>
<feature type="domain" description="CobB/CobQ-like glutamine amidotransferase" evidence="9">
    <location>
        <begin position="255"/>
        <end position="444"/>
    </location>
</feature>
<keyword evidence="6 7" id="KW-0315">Glutamine amidotransferase</keyword>
<keyword evidence="3 7" id="KW-0547">Nucleotide-binding</keyword>
<sequence length="471" mass="48741">MSASIPTVVVAGTASGVGKTSVATGLMAALRAAGHVVQGSKVGPDYIDPSYHALATGRPARNLDVWLSGEDLIAPLARHGAAGADITVVEGVMGLFDGKSPTELTASTAHVAGLLGAPVLLVVDAGAMARSAAAIVHGFATFDPGTRLAGVVLNRVGSPGHGDLLRRAIEPTGVEVVGVLPRMDDLATPSRHLGLVPVDERLEEAERTVAALGEWVGAHLDLDAVMRLARTAEVPDVPAWSPNPVEPSHEPPVGIAIAGGQAFSFRYTENLELLEAAGATLLRFDPLHDTALPAGTDAVYLGGGFPEVHAEALAANTALLAEIRAHADAGRPVVGECGGLLYLCHDLDGTRQADVLPVSATMDAPLTLGYRQATAATDSILWRHGEVVTAHEFHRTVTDPPAGTPLDDTEGEEGPHAAWRVDDCVEGFVDGSVHASYLHTHWAAYPQAAARLVAAARTSRPTPTPIAQEPA</sequence>
<dbReference type="PROSITE" id="PS51274">
    <property type="entry name" value="GATASE_COBBQ"/>
    <property type="match status" value="1"/>
</dbReference>
<comment type="similarity">
    <text evidence="7">Belongs to the CobB/CbiA family.</text>
</comment>
<evidence type="ECO:0000256" key="5">
    <source>
        <dbReference type="ARBA" id="ARBA00022842"/>
    </source>
</evidence>
<protein>
    <recommendedName>
        <fullName evidence="7">Hydrogenobyrinate a,c-diamide synthase</fullName>
        <ecNumber evidence="7">6.3.5.9</ecNumber>
    </recommendedName>
    <alternativeName>
        <fullName evidence="7">Hydrogenobyrinic acid a,c-diamide synthase</fullName>
    </alternativeName>
</protein>
<comment type="cofactor">
    <cofactor evidence="1 7">
        <name>Mg(2+)</name>
        <dbReference type="ChEBI" id="CHEBI:18420"/>
    </cofactor>
</comment>
<dbReference type="PANTHER" id="PTHR43873">
    <property type="entry name" value="COBYRINATE A,C-DIAMIDE SYNTHASE"/>
    <property type="match status" value="1"/>
</dbReference>
<dbReference type="UniPathway" id="UPA00148">
    <property type="reaction ID" value="UER00220"/>
</dbReference>
<dbReference type="GO" id="GO:0043802">
    <property type="term" value="F:hydrogenobyrinic acid a,c-diamide synthase (glutamine-hydrolysing) activity"/>
    <property type="evidence" value="ECO:0007669"/>
    <property type="project" value="UniProtKB-UniRule"/>
</dbReference>
<keyword evidence="4 7" id="KW-0067">ATP-binding</keyword>
<keyword evidence="5 7" id="KW-0460">Magnesium</keyword>
<evidence type="ECO:0000313" key="10">
    <source>
        <dbReference type="EMBL" id="AXV09160.1"/>
    </source>
</evidence>
<dbReference type="HAMAP" id="MF_00027">
    <property type="entry name" value="CobB_CbiA"/>
    <property type="match status" value="1"/>
</dbReference>
<gene>
    <name evidence="7" type="primary">cobB</name>
    <name evidence="10" type="ORF">DVS28_a4495</name>
</gene>
<proteinExistence type="inferred from homology"/>
<keyword evidence="11" id="KW-1185">Reference proteome</keyword>
<evidence type="ECO:0000256" key="2">
    <source>
        <dbReference type="ARBA" id="ARBA00022598"/>
    </source>
</evidence>
<feature type="site" description="Increases nucleophilicity of active site Cys" evidence="7">
    <location>
        <position position="439"/>
    </location>
</feature>
<dbReference type="InterPro" id="IPR002586">
    <property type="entry name" value="CobQ/CobB/MinD/ParA_Nub-bd_dom"/>
</dbReference>
<dbReference type="CDD" id="cd03130">
    <property type="entry name" value="GATase1_CobB"/>
    <property type="match status" value="1"/>
</dbReference>
<dbReference type="SUPFAM" id="SSF52317">
    <property type="entry name" value="Class I glutamine amidotransferase-like"/>
    <property type="match status" value="1"/>
</dbReference>
<keyword evidence="2 7" id="KW-0436">Ligase</keyword>
<reference evidence="10 11" key="1">
    <citation type="submission" date="2018-09" db="EMBL/GenBank/DDBJ databases">
        <title>Complete genome sequence of Euzebya sp. DY32-46 isolated from seawater of Pacific Ocean.</title>
        <authorList>
            <person name="Xu L."/>
            <person name="Wu Y.-H."/>
            <person name="Xu X.-W."/>
        </authorList>
    </citation>
    <scope>NUCLEOTIDE SEQUENCE [LARGE SCALE GENOMIC DNA]</scope>
    <source>
        <strain evidence="10 11">DY32-46</strain>
    </source>
</reference>
<dbReference type="RefSeq" id="WP_114593384.1">
    <property type="nucleotide sequence ID" value="NZ_CP031165.1"/>
</dbReference>
<dbReference type="EMBL" id="CP031165">
    <property type="protein sequence ID" value="AXV09160.1"/>
    <property type="molecule type" value="Genomic_DNA"/>
</dbReference>
<evidence type="ECO:0000256" key="3">
    <source>
        <dbReference type="ARBA" id="ARBA00022741"/>
    </source>
</evidence>
<dbReference type="InterPro" id="IPR027417">
    <property type="entry name" value="P-loop_NTPase"/>
</dbReference>
<dbReference type="InterPro" id="IPR029062">
    <property type="entry name" value="Class_I_gatase-like"/>
</dbReference>
<dbReference type="NCBIfam" id="TIGR00379">
    <property type="entry name" value="cobB"/>
    <property type="match status" value="1"/>
</dbReference>
<organism evidence="10 11">
    <name type="scientific">Euzebya pacifica</name>
    <dbReference type="NCBI Taxonomy" id="1608957"/>
    <lineage>
        <taxon>Bacteria</taxon>
        <taxon>Bacillati</taxon>
        <taxon>Actinomycetota</taxon>
        <taxon>Nitriliruptoria</taxon>
        <taxon>Euzebyales</taxon>
    </lineage>
</organism>